<proteinExistence type="predicted"/>
<organism evidence="2 3">
    <name type="scientific">Nocardioides iriomotensis</name>
    <dbReference type="NCBI Taxonomy" id="715784"/>
    <lineage>
        <taxon>Bacteria</taxon>
        <taxon>Bacillati</taxon>
        <taxon>Actinomycetota</taxon>
        <taxon>Actinomycetes</taxon>
        <taxon>Propionibacteriales</taxon>
        <taxon>Nocardioidaceae</taxon>
        <taxon>Nocardioides</taxon>
    </lineage>
</organism>
<accession>A0A4Q5IUU1</accession>
<feature type="chain" id="PRO_5038489013" evidence="1">
    <location>
        <begin position="20"/>
        <end position="373"/>
    </location>
</feature>
<dbReference type="SUPFAM" id="SSF63829">
    <property type="entry name" value="Calcium-dependent phosphotriesterase"/>
    <property type="match status" value="1"/>
</dbReference>
<reference evidence="2 3" key="1">
    <citation type="submission" date="2019-01" db="EMBL/GenBank/DDBJ databases">
        <title>Nocardioides guangzhouensis sp. nov., an actinobacterium isolated from soil.</title>
        <authorList>
            <person name="Fu Y."/>
            <person name="Cai Y."/>
            <person name="Lin Z."/>
            <person name="Chen P."/>
        </authorList>
    </citation>
    <scope>NUCLEOTIDE SEQUENCE [LARGE SCALE GENOMIC DNA]</scope>
    <source>
        <strain evidence="2 3">NBRC 105384</strain>
    </source>
</reference>
<dbReference type="NCBIfam" id="NF033206">
    <property type="entry name" value="ScyE_fam"/>
    <property type="match status" value="1"/>
</dbReference>
<dbReference type="Proteomes" id="UP000291189">
    <property type="component" value="Unassembled WGS sequence"/>
</dbReference>
<evidence type="ECO:0000313" key="2">
    <source>
        <dbReference type="EMBL" id="RYU09682.1"/>
    </source>
</evidence>
<keyword evidence="1" id="KW-0732">Signal</keyword>
<keyword evidence="3" id="KW-1185">Reference proteome</keyword>
<dbReference type="InterPro" id="IPR048031">
    <property type="entry name" value="ScyD/ScyE-like"/>
</dbReference>
<comment type="caution">
    <text evidence="2">The sequence shown here is derived from an EMBL/GenBank/DDBJ whole genome shotgun (WGS) entry which is preliminary data.</text>
</comment>
<name>A0A4Q5IUU1_9ACTN</name>
<evidence type="ECO:0000256" key="1">
    <source>
        <dbReference type="SAM" id="SignalP"/>
    </source>
</evidence>
<sequence length="373" mass="38395">MVRSKSPIQALLIAGAAIALPLAVVPAASVAETAQPRSSAPVSVASGLDNPRQITFKKGVGFLIAEAGVGGKGPCMPGPEGSPVCFGKSGAITRLRGGNLERLVKKLPSLADKDGAGAIGPSDVIPYGDHRIAFTVGLGADPAVREDLPKKGRWMAMLVAANLRGGHQDGELKEIADLGGFEARENPHPTAPDSNPVSVLKKKKKFLVTDAGGNDWLKVHRDRGVKVLAVFPDRSYAGSDEFQAVPTSVVKGPDGAYYISQLTGFPFVMNAAQIYRAVPGEAPTVYASGLTNVTDLGWHNGTLYAVQISDAGLASGGPPIGSLRQVVPGGTTHPAVAAGLFAPYGVAFKGSNAYVTTCAVCPNKGEVMSVPLG</sequence>
<gene>
    <name evidence="2" type="ORF">ETU37_21910</name>
</gene>
<dbReference type="AlphaFoldDB" id="A0A4Q5IUU1"/>
<evidence type="ECO:0000313" key="3">
    <source>
        <dbReference type="Proteomes" id="UP000291189"/>
    </source>
</evidence>
<dbReference type="OrthoDB" id="928769at2"/>
<protein>
    <submittedName>
        <fullName evidence="2">ScyD/ScyE family protein</fullName>
    </submittedName>
</protein>
<feature type="signal peptide" evidence="1">
    <location>
        <begin position="1"/>
        <end position="19"/>
    </location>
</feature>
<dbReference type="EMBL" id="SDPU01000035">
    <property type="protein sequence ID" value="RYU09682.1"/>
    <property type="molecule type" value="Genomic_DNA"/>
</dbReference>